<dbReference type="Pfam" id="PF13163">
    <property type="entry name" value="DUF3999"/>
    <property type="match status" value="1"/>
</dbReference>
<keyword evidence="1" id="KW-0472">Membrane</keyword>
<proteinExistence type="predicted"/>
<dbReference type="OrthoDB" id="5405606at2"/>
<sequence>MATPTSAVFGKGLTGALLAALVSVHASAEKFETIANPVPEDFAYGAELTLTTQLPLQSVLLPEALYREQTSHLGDDFRVFNAAGLAVSISRSVVPELNGQESVSELTIFPVHADELNTLADMQLLVSQNPAGTTIQLTQEQTGSPEATKQPMVKAYIVVLPEAWFEGSVPTISGIEFDWALPEFGFIEGINIETSADLKSWQRWISGESLSRLQWQNAEVGKARIELSAVNRSAIQRYWRVSWQGDDAVDIRSVSAIVQNRLELDNTQWLDINGQWQIEEPQGGNANNTTLSFQNSSRLPVSGLSLLPKEGNGFVAGQLYSRPTEESDWTRRASFSQYHIEVSESQQVTSEPAGFTASRDEFWKVEFNTAMSQAQLSYWNLKLAWTPQRISFIREGNEPFRLAWGNPYVSTRNSDLGYLYDLLTQDQQRQFLEQPARVGVKQTLGGAEKLELKSSAPWRAILLWGALLLGVALMAWMAVSLSRQMRAESHQA</sequence>
<evidence type="ECO:0000256" key="2">
    <source>
        <dbReference type="SAM" id="SignalP"/>
    </source>
</evidence>
<gene>
    <name evidence="3" type="ORF">BCF53_10323</name>
</gene>
<keyword evidence="1" id="KW-0812">Transmembrane</keyword>
<dbReference type="Proteomes" id="UP000295793">
    <property type="component" value="Unassembled WGS sequence"/>
</dbReference>
<dbReference type="EMBL" id="SLZR01000003">
    <property type="protein sequence ID" value="TCS42362.1"/>
    <property type="molecule type" value="Genomic_DNA"/>
</dbReference>
<reference evidence="3 4" key="1">
    <citation type="submission" date="2019-03" db="EMBL/GenBank/DDBJ databases">
        <title>Genomic Encyclopedia of Archaeal and Bacterial Type Strains, Phase II (KMG-II): from individual species to whole genera.</title>
        <authorList>
            <person name="Goeker M."/>
        </authorList>
    </citation>
    <scope>NUCLEOTIDE SEQUENCE [LARGE SCALE GENOMIC DNA]</scope>
    <source>
        <strain evidence="3 4">DSM 15388</strain>
    </source>
</reference>
<evidence type="ECO:0000256" key="1">
    <source>
        <dbReference type="SAM" id="Phobius"/>
    </source>
</evidence>
<keyword evidence="1" id="KW-1133">Transmembrane helix</keyword>
<feature type="transmembrane region" description="Helical" evidence="1">
    <location>
        <begin position="461"/>
        <end position="481"/>
    </location>
</feature>
<feature type="signal peptide" evidence="2">
    <location>
        <begin position="1"/>
        <end position="28"/>
    </location>
</feature>
<evidence type="ECO:0000313" key="4">
    <source>
        <dbReference type="Proteomes" id="UP000295793"/>
    </source>
</evidence>
<keyword evidence="2" id="KW-0732">Signal</keyword>
<keyword evidence="4" id="KW-1185">Reference proteome</keyword>
<dbReference type="InterPro" id="IPR025060">
    <property type="entry name" value="DUF3999"/>
</dbReference>
<evidence type="ECO:0000313" key="3">
    <source>
        <dbReference type="EMBL" id="TCS42362.1"/>
    </source>
</evidence>
<dbReference type="AlphaFoldDB" id="A0A4R3I7Z1"/>
<organism evidence="3 4">
    <name type="scientific">Reinekea marinisedimentorum</name>
    <dbReference type="NCBI Taxonomy" id="230495"/>
    <lineage>
        <taxon>Bacteria</taxon>
        <taxon>Pseudomonadati</taxon>
        <taxon>Pseudomonadota</taxon>
        <taxon>Gammaproteobacteria</taxon>
        <taxon>Oceanospirillales</taxon>
        <taxon>Saccharospirillaceae</taxon>
        <taxon>Reinekea</taxon>
    </lineage>
</organism>
<comment type="caution">
    <text evidence="3">The sequence shown here is derived from an EMBL/GenBank/DDBJ whole genome shotgun (WGS) entry which is preliminary data.</text>
</comment>
<dbReference type="RefSeq" id="WP_132700288.1">
    <property type="nucleotide sequence ID" value="NZ_SLZR01000003.1"/>
</dbReference>
<name>A0A4R3I7Z1_9GAMM</name>
<accession>A0A4R3I7Z1</accession>
<feature type="chain" id="PRO_5020351299" evidence="2">
    <location>
        <begin position="29"/>
        <end position="492"/>
    </location>
</feature>
<protein>
    <submittedName>
        <fullName evidence="3">Uncharacterized protein DUF3999</fullName>
    </submittedName>
</protein>